<dbReference type="SMART" id="SM00347">
    <property type="entry name" value="HTH_MARR"/>
    <property type="match status" value="1"/>
</dbReference>
<dbReference type="STRING" id="366602.Caul_1306"/>
<keyword evidence="2" id="KW-0963">Cytoplasm</keyword>
<dbReference type="PROSITE" id="PS50995">
    <property type="entry name" value="HTH_MARR_2"/>
    <property type="match status" value="1"/>
</dbReference>
<dbReference type="InterPro" id="IPR036388">
    <property type="entry name" value="WH-like_DNA-bd_sf"/>
</dbReference>
<gene>
    <name evidence="7" type="ordered locus">Caul_1306</name>
</gene>
<comment type="subcellular location">
    <subcellularLocation>
        <location evidence="1">Cytoplasm</location>
    </subcellularLocation>
</comment>
<dbReference type="InterPro" id="IPR036390">
    <property type="entry name" value="WH_DNA-bd_sf"/>
</dbReference>
<dbReference type="HOGENOM" id="CLU_083287_3_0_5"/>
<dbReference type="GO" id="GO:0003700">
    <property type="term" value="F:DNA-binding transcription factor activity"/>
    <property type="evidence" value="ECO:0007669"/>
    <property type="project" value="InterPro"/>
</dbReference>
<dbReference type="GO" id="GO:0006950">
    <property type="term" value="P:response to stress"/>
    <property type="evidence" value="ECO:0007669"/>
    <property type="project" value="TreeGrafter"/>
</dbReference>
<organism evidence="7">
    <name type="scientific">Caulobacter sp. (strain K31)</name>
    <dbReference type="NCBI Taxonomy" id="366602"/>
    <lineage>
        <taxon>Bacteria</taxon>
        <taxon>Pseudomonadati</taxon>
        <taxon>Pseudomonadota</taxon>
        <taxon>Alphaproteobacteria</taxon>
        <taxon>Caulobacterales</taxon>
        <taxon>Caulobacteraceae</taxon>
        <taxon>Caulobacter</taxon>
    </lineage>
</organism>
<dbReference type="eggNOG" id="COG1846">
    <property type="taxonomic scope" value="Bacteria"/>
</dbReference>
<evidence type="ECO:0000256" key="4">
    <source>
        <dbReference type="ARBA" id="ARBA00023125"/>
    </source>
</evidence>
<dbReference type="OrthoDB" id="9806864at2"/>
<name>B0SYV5_CAUSK</name>
<dbReference type="PANTHER" id="PTHR33164:SF5">
    <property type="entry name" value="ORGANIC HYDROPEROXIDE RESISTANCE TRANSCRIPTIONAL REGULATOR"/>
    <property type="match status" value="1"/>
</dbReference>
<evidence type="ECO:0000313" key="7">
    <source>
        <dbReference type="EMBL" id="ABZ70436.1"/>
    </source>
</evidence>
<dbReference type="Gene3D" id="1.10.10.10">
    <property type="entry name" value="Winged helix-like DNA-binding domain superfamily/Winged helix DNA-binding domain"/>
    <property type="match status" value="1"/>
</dbReference>
<reference evidence="7" key="1">
    <citation type="submission" date="2008-01" db="EMBL/GenBank/DDBJ databases">
        <title>Complete sequence of chromosome of Caulobacter sp. K31.</title>
        <authorList>
            <consortium name="US DOE Joint Genome Institute"/>
            <person name="Copeland A."/>
            <person name="Lucas S."/>
            <person name="Lapidus A."/>
            <person name="Barry K."/>
            <person name="Glavina del Rio T."/>
            <person name="Dalin E."/>
            <person name="Tice H."/>
            <person name="Pitluck S."/>
            <person name="Bruce D."/>
            <person name="Goodwin L."/>
            <person name="Thompson L.S."/>
            <person name="Brettin T."/>
            <person name="Detter J.C."/>
            <person name="Han C."/>
            <person name="Schmutz J."/>
            <person name="Larimer F."/>
            <person name="Land M."/>
            <person name="Hauser L."/>
            <person name="Kyrpides N."/>
            <person name="Kim E."/>
            <person name="Stephens C."/>
            <person name="Richardson P."/>
        </authorList>
    </citation>
    <scope>NUCLEOTIDE SEQUENCE [LARGE SCALE GENOMIC DNA]</scope>
    <source>
        <strain evidence="7">K31</strain>
    </source>
</reference>
<evidence type="ECO:0000256" key="3">
    <source>
        <dbReference type="ARBA" id="ARBA00023015"/>
    </source>
</evidence>
<dbReference type="AlphaFoldDB" id="B0SYV5"/>
<evidence type="ECO:0000256" key="2">
    <source>
        <dbReference type="ARBA" id="ARBA00022490"/>
    </source>
</evidence>
<keyword evidence="3" id="KW-0805">Transcription regulation</keyword>
<accession>B0SYV5</accession>
<dbReference type="InterPro" id="IPR055166">
    <property type="entry name" value="Transc_reg_Sar_Rot_HTH"/>
</dbReference>
<dbReference type="PRINTS" id="PR00598">
    <property type="entry name" value="HTHMARR"/>
</dbReference>
<dbReference type="InterPro" id="IPR039422">
    <property type="entry name" value="MarR/SlyA-like"/>
</dbReference>
<evidence type="ECO:0000256" key="1">
    <source>
        <dbReference type="ARBA" id="ARBA00004496"/>
    </source>
</evidence>
<evidence type="ECO:0000259" key="6">
    <source>
        <dbReference type="PROSITE" id="PS50995"/>
    </source>
</evidence>
<dbReference type="GO" id="GO:0005737">
    <property type="term" value="C:cytoplasm"/>
    <property type="evidence" value="ECO:0007669"/>
    <property type="project" value="UniProtKB-SubCell"/>
</dbReference>
<dbReference type="FunFam" id="1.10.10.10:FF:000163">
    <property type="entry name" value="MarR family transcriptional regulator"/>
    <property type="match status" value="1"/>
</dbReference>
<dbReference type="SUPFAM" id="SSF46785">
    <property type="entry name" value="Winged helix' DNA-binding domain"/>
    <property type="match status" value="1"/>
</dbReference>
<protein>
    <submittedName>
        <fullName evidence="7">Transcriptional regulator, MarR family</fullName>
    </submittedName>
</protein>
<dbReference type="EMBL" id="CP000927">
    <property type="protein sequence ID" value="ABZ70436.1"/>
    <property type="molecule type" value="Genomic_DNA"/>
</dbReference>
<dbReference type="KEGG" id="cak:Caul_1306"/>
<keyword evidence="5" id="KW-0804">Transcription</keyword>
<keyword evidence="4" id="KW-0238">DNA-binding</keyword>
<sequence length="149" mass="16514">MISKTNTASSDTVEALRLDRQLCFALYGAANRVTRLYRPLLDALGLTYPQYLVMLVLWEASPQTVGALGQALDLESSTLTPLLKRLETQGLVVRARDPEDERRVIITLTEAGVALREQAKTVPEQLLCRLALPLDDLGDLRERLKALAV</sequence>
<dbReference type="GO" id="GO:0003677">
    <property type="term" value="F:DNA binding"/>
    <property type="evidence" value="ECO:0007669"/>
    <property type="project" value="UniProtKB-KW"/>
</dbReference>
<dbReference type="InterPro" id="IPR000835">
    <property type="entry name" value="HTH_MarR-typ"/>
</dbReference>
<feature type="domain" description="HTH marR-type" evidence="6">
    <location>
        <begin position="19"/>
        <end position="149"/>
    </location>
</feature>
<proteinExistence type="predicted"/>
<evidence type="ECO:0000256" key="5">
    <source>
        <dbReference type="ARBA" id="ARBA00023163"/>
    </source>
</evidence>
<dbReference type="PANTHER" id="PTHR33164">
    <property type="entry name" value="TRANSCRIPTIONAL REGULATOR, MARR FAMILY"/>
    <property type="match status" value="1"/>
</dbReference>
<dbReference type="Pfam" id="PF22381">
    <property type="entry name" value="Staph_reg_Sar_Rot"/>
    <property type="match status" value="1"/>
</dbReference>